<evidence type="ECO:0000313" key="5">
    <source>
        <dbReference type="EMBL" id="APZ93636.1"/>
    </source>
</evidence>
<dbReference type="InterPro" id="IPR002123">
    <property type="entry name" value="Plipid/glycerol_acylTrfase"/>
</dbReference>
<dbReference type="AlphaFoldDB" id="A0A1P8WHV1"/>
<dbReference type="RefSeq" id="WP_077025072.1">
    <property type="nucleotide sequence ID" value="NZ_CP017641.1"/>
</dbReference>
<evidence type="ECO:0000256" key="1">
    <source>
        <dbReference type="ARBA" id="ARBA00005189"/>
    </source>
</evidence>
<sequence>MQKVVFDEPYEFVPPYRGTFWSWAVGKYLPRLLKNRYGIVSWETHGLDNLRESLKAGHGVVLCPNHCSFADPMVCGIVTTETPVHAYAMASWHVFKQSWLETFVARRVGAFSIYREGMDRRALDTAVDIVATAERPLVVFPEGVISAANDRLMPLMEGTSFVARAAAKKRAKHHPESKVVIHPLALRYQHQSDPETALVSVMDRLEQRVFWQTQTPLPMLQRVHRLREAVQCAREVQILGQAATGCVEDRMARLVNHILQTYEQEWLGKVRCGDPIFRVKDLRTEIIADMVANKVDTAERRRRWRHLTDLYYAQCMSLHVPGYLDEELVGDRLNHHIFETVARLEEELTDQSTVIEDIHAVVKLGTAIEIDPSSRRSRGEDSLMSDLRTEMLKLFGVPDHWPPVPVRDVESLEQSITS</sequence>
<comment type="pathway">
    <text evidence="1">Lipid metabolism.</text>
</comment>
<organism evidence="5 6">
    <name type="scientific">Fuerstiella marisgermanici</name>
    <dbReference type="NCBI Taxonomy" id="1891926"/>
    <lineage>
        <taxon>Bacteria</taxon>
        <taxon>Pseudomonadati</taxon>
        <taxon>Planctomycetota</taxon>
        <taxon>Planctomycetia</taxon>
        <taxon>Planctomycetales</taxon>
        <taxon>Planctomycetaceae</taxon>
        <taxon>Fuerstiella</taxon>
    </lineage>
</organism>
<dbReference type="SUPFAM" id="SSF69593">
    <property type="entry name" value="Glycerol-3-phosphate (1)-acyltransferase"/>
    <property type="match status" value="1"/>
</dbReference>
<dbReference type="PANTHER" id="PTHR10434">
    <property type="entry name" value="1-ACYL-SN-GLYCEROL-3-PHOSPHATE ACYLTRANSFERASE"/>
    <property type="match status" value="1"/>
</dbReference>
<dbReference type="STRING" id="1891926.Fuma_03254"/>
<dbReference type="EMBL" id="CP017641">
    <property type="protein sequence ID" value="APZ93636.1"/>
    <property type="molecule type" value="Genomic_DNA"/>
</dbReference>
<dbReference type="KEGG" id="fmr:Fuma_03254"/>
<evidence type="ECO:0000313" key="6">
    <source>
        <dbReference type="Proteomes" id="UP000187735"/>
    </source>
</evidence>
<keyword evidence="6" id="KW-1185">Reference proteome</keyword>
<dbReference type="OrthoDB" id="9806008at2"/>
<reference evidence="5 6" key="1">
    <citation type="journal article" date="2016" name="Front. Microbiol.">
        <title>Fuerstia marisgermanicae gen. nov., sp. nov., an Unusual Member of the Phylum Planctomycetes from the German Wadden Sea.</title>
        <authorList>
            <person name="Kohn T."/>
            <person name="Heuer A."/>
            <person name="Jogler M."/>
            <person name="Vollmers J."/>
            <person name="Boedeker C."/>
            <person name="Bunk B."/>
            <person name="Rast P."/>
            <person name="Borchert D."/>
            <person name="Glockner I."/>
            <person name="Freese H.M."/>
            <person name="Klenk H.P."/>
            <person name="Overmann J."/>
            <person name="Kaster A.K."/>
            <person name="Rohde M."/>
            <person name="Wiegand S."/>
            <person name="Jogler C."/>
        </authorList>
    </citation>
    <scope>NUCLEOTIDE SEQUENCE [LARGE SCALE GENOMIC DNA]</scope>
    <source>
        <strain evidence="5 6">NH11</strain>
    </source>
</reference>
<evidence type="ECO:0000256" key="2">
    <source>
        <dbReference type="ARBA" id="ARBA00022679"/>
    </source>
</evidence>
<name>A0A1P8WHV1_9PLAN</name>
<dbReference type="GO" id="GO:0006654">
    <property type="term" value="P:phosphatidic acid biosynthetic process"/>
    <property type="evidence" value="ECO:0007669"/>
    <property type="project" value="TreeGrafter"/>
</dbReference>
<dbReference type="PANTHER" id="PTHR10434:SF40">
    <property type="entry name" value="1-ACYL-SN-GLYCEROL-3-PHOSPHATE ACYLTRANSFERASE"/>
    <property type="match status" value="1"/>
</dbReference>
<gene>
    <name evidence="5" type="ORF">Fuma_03254</name>
</gene>
<protein>
    <submittedName>
        <fullName evidence="5">Acylglycerophosphoethanolamine acyltransferase</fullName>
    </submittedName>
</protein>
<proteinExistence type="predicted"/>
<feature type="domain" description="Phospholipid/glycerol acyltransferase" evidence="4">
    <location>
        <begin position="60"/>
        <end position="189"/>
    </location>
</feature>
<dbReference type="Proteomes" id="UP000187735">
    <property type="component" value="Chromosome"/>
</dbReference>
<accession>A0A1P8WHV1</accession>
<dbReference type="SMART" id="SM00563">
    <property type="entry name" value="PlsC"/>
    <property type="match status" value="1"/>
</dbReference>
<evidence type="ECO:0000256" key="3">
    <source>
        <dbReference type="ARBA" id="ARBA00023315"/>
    </source>
</evidence>
<keyword evidence="2 5" id="KW-0808">Transferase</keyword>
<dbReference type="GO" id="GO:0003841">
    <property type="term" value="F:1-acylglycerol-3-phosphate O-acyltransferase activity"/>
    <property type="evidence" value="ECO:0007669"/>
    <property type="project" value="TreeGrafter"/>
</dbReference>
<evidence type="ECO:0000259" key="4">
    <source>
        <dbReference type="SMART" id="SM00563"/>
    </source>
</evidence>
<dbReference type="Pfam" id="PF01553">
    <property type="entry name" value="Acyltransferase"/>
    <property type="match status" value="1"/>
</dbReference>
<keyword evidence="3 5" id="KW-0012">Acyltransferase</keyword>